<dbReference type="Pfam" id="PF00480">
    <property type="entry name" value="ROK"/>
    <property type="match status" value="2"/>
</dbReference>
<organism evidence="3 4">
    <name type="scientific">Actinomyces massiliensis F0489</name>
    <dbReference type="NCBI Taxonomy" id="1125718"/>
    <lineage>
        <taxon>Bacteria</taxon>
        <taxon>Bacillati</taxon>
        <taxon>Actinomycetota</taxon>
        <taxon>Actinomycetes</taxon>
        <taxon>Actinomycetales</taxon>
        <taxon>Actinomycetaceae</taxon>
        <taxon>Actinomyces</taxon>
    </lineage>
</organism>
<reference evidence="3 4" key="1">
    <citation type="submission" date="2012-05" db="EMBL/GenBank/DDBJ databases">
        <authorList>
            <person name="Harkins D.M."/>
            <person name="Madupu R."/>
            <person name="Durkin A.S."/>
            <person name="Torralba M."/>
            <person name="Methe B."/>
            <person name="Sutton G.G."/>
            <person name="Nelson K.E."/>
        </authorList>
    </citation>
    <scope>NUCLEOTIDE SEQUENCE [LARGE SCALE GENOMIC DNA]</scope>
    <source>
        <strain evidence="3 4">F0489</strain>
    </source>
</reference>
<dbReference type="OrthoDB" id="37575at2"/>
<dbReference type="Pfam" id="PF12802">
    <property type="entry name" value="MarR_2"/>
    <property type="match status" value="1"/>
</dbReference>
<dbReference type="EMBL" id="AKFT01000065">
    <property type="protein sequence ID" value="EJF46372.1"/>
    <property type="molecule type" value="Genomic_DNA"/>
</dbReference>
<evidence type="ECO:0000256" key="1">
    <source>
        <dbReference type="ARBA" id="ARBA00006479"/>
    </source>
</evidence>
<gene>
    <name evidence="3" type="ORF">HMPREF1318_0192</name>
</gene>
<dbReference type="Gene3D" id="1.10.10.10">
    <property type="entry name" value="Winged helix-like DNA-binding domain superfamily/Winged helix DNA-binding domain"/>
    <property type="match status" value="1"/>
</dbReference>
<dbReference type="PANTHER" id="PTHR18964:SF149">
    <property type="entry name" value="BIFUNCTIONAL UDP-N-ACETYLGLUCOSAMINE 2-EPIMERASE_N-ACETYLMANNOSAMINE KINASE"/>
    <property type="match status" value="1"/>
</dbReference>
<comment type="similarity">
    <text evidence="1">Belongs to the ROK (NagC/XylR) family.</text>
</comment>
<proteinExistence type="inferred from homology"/>
<evidence type="ECO:0000313" key="4">
    <source>
        <dbReference type="Proteomes" id="UP000002941"/>
    </source>
</evidence>
<dbReference type="eggNOG" id="COG1940">
    <property type="taxonomic scope" value="Bacteria"/>
</dbReference>
<dbReference type="InterPro" id="IPR036390">
    <property type="entry name" value="WH_DNA-bd_sf"/>
</dbReference>
<dbReference type="AlphaFoldDB" id="J0NNM8"/>
<feature type="domain" description="HTH marR-type" evidence="2">
    <location>
        <begin position="11"/>
        <end position="54"/>
    </location>
</feature>
<name>J0NNM8_9ACTO</name>
<protein>
    <submittedName>
        <fullName evidence="3">MarR family protein</fullName>
    </submittedName>
</protein>
<dbReference type="SUPFAM" id="SSF53067">
    <property type="entry name" value="Actin-like ATPase domain"/>
    <property type="match status" value="1"/>
</dbReference>
<dbReference type="RefSeq" id="WP_008730768.1">
    <property type="nucleotide sequence ID" value="NZ_AKFT01000065.1"/>
</dbReference>
<accession>J0NNM8</accession>
<dbReference type="Proteomes" id="UP000002941">
    <property type="component" value="Unassembled WGS sequence"/>
</dbReference>
<dbReference type="SUPFAM" id="SSF46785">
    <property type="entry name" value="Winged helix' DNA-binding domain"/>
    <property type="match status" value="1"/>
</dbReference>
<dbReference type="GO" id="GO:0003700">
    <property type="term" value="F:DNA-binding transcription factor activity"/>
    <property type="evidence" value="ECO:0007669"/>
    <property type="project" value="InterPro"/>
</dbReference>
<evidence type="ECO:0000313" key="3">
    <source>
        <dbReference type="EMBL" id="EJF46372.1"/>
    </source>
</evidence>
<dbReference type="PATRIC" id="fig|1125718.3.peg.957"/>
<keyword evidence="4" id="KW-1185">Reference proteome</keyword>
<sequence>MGPERIREINSLRILHWLIDGSETTATEIAEHCDLSRTSVNAALANLRELGWITTLNAVTGTAGGRPARRYRFRSEGAVVLGADIGVHHVEVLLADLAGTALAQRSQAVDPDLDPPSRLAVLDRLIAEALSQAQLKAEDVHALTAAVSGVVDDSGRTPFETPLPQWHEVDLVARLRASFTCPVRISNSCKLALLEETRHGEAVGFTDVVHILADQRISAAIMSRGAVIEGSGGAAGEIGGLKILRWERAIRDLTAHPDLPELDDERERIAWIVRAARDGDPEALACMRTYARDLATGAAALALAVDPAVLVLGGDLTASADLWLEHFTRALGRLVLHMPSIRVSTIGRDAVARGAVRRAALDVRHQYFGDSLVAAPKR</sequence>
<dbReference type="InterPro" id="IPR000600">
    <property type="entry name" value="ROK"/>
</dbReference>
<dbReference type="InterPro" id="IPR036388">
    <property type="entry name" value="WH-like_DNA-bd_sf"/>
</dbReference>
<evidence type="ECO:0000259" key="2">
    <source>
        <dbReference type="Pfam" id="PF12802"/>
    </source>
</evidence>
<comment type="caution">
    <text evidence="3">The sequence shown here is derived from an EMBL/GenBank/DDBJ whole genome shotgun (WGS) entry which is preliminary data.</text>
</comment>
<dbReference type="InterPro" id="IPR000835">
    <property type="entry name" value="HTH_MarR-typ"/>
</dbReference>
<dbReference type="Gene3D" id="3.30.420.40">
    <property type="match status" value="2"/>
</dbReference>
<dbReference type="PANTHER" id="PTHR18964">
    <property type="entry name" value="ROK (REPRESSOR, ORF, KINASE) FAMILY"/>
    <property type="match status" value="1"/>
</dbReference>
<dbReference type="InterPro" id="IPR043129">
    <property type="entry name" value="ATPase_NBD"/>
</dbReference>